<dbReference type="EMBL" id="DYDO01000002">
    <property type="protein sequence ID" value="DBA30097.1"/>
    <property type="molecule type" value="Genomic_DNA"/>
</dbReference>
<evidence type="ECO:0000313" key="1">
    <source>
        <dbReference type="EMBL" id="DBA30097.1"/>
    </source>
</evidence>
<name>A0AAV3B4G3_PYXAD</name>
<proteinExistence type="predicted"/>
<protein>
    <submittedName>
        <fullName evidence="1">Uncharacterized protein</fullName>
    </submittedName>
</protein>
<comment type="caution">
    <text evidence="1">The sequence shown here is derived from an EMBL/GenBank/DDBJ whole genome shotgun (WGS) entry which is preliminary data.</text>
</comment>
<reference evidence="1" key="1">
    <citation type="thesis" date="2020" institute="ProQuest LLC" country="789 East Eisenhower Parkway, Ann Arbor, MI, USA">
        <title>Comparative Genomics and Chromosome Evolution.</title>
        <authorList>
            <person name="Mudd A.B."/>
        </authorList>
    </citation>
    <scope>NUCLEOTIDE SEQUENCE</scope>
    <source>
        <strain evidence="1">1538</strain>
        <tissue evidence="1">Blood</tissue>
    </source>
</reference>
<gene>
    <name evidence="1" type="ORF">GDO54_006122</name>
</gene>
<dbReference type="AlphaFoldDB" id="A0AAV3B4G3"/>
<organism evidence="1 2">
    <name type="scientific">Pyxicephalus adspersus</name>
    <name type="common">African bullfrog</name>
    <dbReference type="NCBI Taxonomy" id="30357"/>
    <lineage>
        <taxon>Eukaryota</taxon>
        <taxon>Metazoa</taxon>
        <taxon>Chordata</taxon>
        <taxon>Craniata</taxon>
        <taxon>Vertebrata</taxon>
        <taxon>Euteleostomi</taxon>
        <taxon>Amphibia</taxon>
        <taxon>Batrachia</taxon>
        <taxon>Anura</taxon>
        <taxon>Neobatrachia</taxon>
        <taxon>Ranoidea</taxon>
        <taxon>Pyxicephalidae</taxon>
        <taxon>Pyxicephalinae</taxon>
        <taxon>Pyxicephalus</taxon>
    </lineage>
</organism>
<evidence type="ECO:0000313" key="2">
    <source>
        <dbReference type="Proteomes" id="UP001181693"/>
    </source>
</evidence>
<accession>A0AAV3B4G3</accession>
<sequence>MTRIGLQWARRAISPLDTSGPEHVWSIFELCICPFLFYVVCCQPPPNPIDSDKSKGLNTSAPSSPLSLLPSFSFSYAKTRNGSNAILQANKKNGRTKD</sequence>
<keyword evidence="2" id="KW-1185">Reference proteome</keyword>
<dbReference type="Proteomes" id="UP001181693">
    <property type="component" value="Unassembled WGS sequence"/>
</dbReference>